<gene>
    <name evidence="1" type="ORF">LMG18091_02024</name>
</gene>
<dbReference type="Proteomes" id="UP001189915">
    <property type="component" value="Unassembled WGS sequence"/>
</dbReference>
<accession>A0AAD2EN18</accession>
<dbReference type="EMBL" id="CATWAF010000002">
    <property type="protein sequence ID" value="CAJ0694884.1"/>
    <property type="molecule type" value="Genomic_DNA"/>
</dbReference>
<keyword evidence="2" id="KW-1185">Reference proteome</keyword>
<sequence>MQGLSARFEKTDAGRREIATRSGVLSRSSRALLIMVDGQVTGEDLAVRAGQLGLEAQAVFELMQAGFIQSATDVAGEPVFVQVAEPQPEAPEARAPAAPARKRSLAAARMYLMDIAARTFSSAEHPVRQRLVQATDRASVESAFDALLAALREATSASMVEQVEVSFRGFLPAEEGVAG</sequence>
<comment type="caution">
    <text evidence="1">The sequence shown here is derived from an EMBL/GenBank/DDBJ whole genome shotgun (WGS) entry which is preliminary data.</text>
</comment>
<protein>
    <submittedName>
        <fullName evidence="1">Uncharacterized protein</fullName>
    </submittedName>
</protein>
<dbReference type="AlphaFoldDB" id="A0AAD2EN18"/>
<evidence type="ECO:0000313" key="2">
    <source>
        <dbReference type="Proteomes" id="UP001189915"/>
    </source>
</evidence>
<evidence type="ECO:0000313" key="1">
    <source>
        <dbReference type="EMBL" id="CAJ0694884.1"/>
    </source>
</evidence>
<reference evidence="1 2" key="1">
    <citation type="submission" date="2023-07" db="EMBL/GenBank/DDBJ databases">
        <authorList>
            <person name="Peeters C."/>
        </authorList>
    </citation>
    <scope>NUCLEOTIDE SEQUENCE [LARGE SCALE GENOMIC DNA]</scope>
    <source>
        <strain evidence="1 2">LMG 18091</strain>
    </source>
</reference>
<name>A0AAD2EN18_9RALS</name>
<organism evidence="1 2">
    <name type="scientific">Ralstonia wenshanensis</name>
    <dbReference type="NCBI Taxonomy" id="2842456"/>
    <lineage>
        <taxon>Bacteria</taxon>
        <taxon>Pseudomonadati</taxon>
        <taxon>Pseudomonadota</taxon>
        <taxon>Betaproteobacteria</taxon>
        <taxon>Burkholderiales</taxon>
        <taxon>Burkholderiaceae</taxon>
        <taxon>Ralstonia</taxon>
    </lineage>
</organism>
<proteinExistence type="predicted"/>